<sequence>MSDDVLLTNATIVGRREVFAGSLRISGETIAAVDRGGCALAGAEDLGGDMLVPGLIELHTDNAESHLEPRNGVRWPFPMAAVLAHDAQLIGAGITTVLDAIAIGEYQDRGSRRQLLAELIAAIRHARAQDLLRADHQLHLRCELSDPCVVELFETHGGDPLVRLVSLMDHTPGQRQFRDIETWKRFHRARMGDEAEMERILNQGLERQERTVTDHRRAVVAFCRARAILLASHDDTTEQHVSQALADGVTIAEFPVTMAAATLAHGAGLRTVMGAPNVVRGGSHSGNMAAIDLARDGMLDALSSDYAPMSLLHAPFLLTERLGMALPDALALVSDSVASMLGLDDRGRIEAGLRADLLRVRLCDGLPVVRAVWRGGRRVL</sequence>
<dbReference type="EnsemblBacteria" id="ABC21838">
    <property type="protein sequence ID" value="ABC21838"/>
    <property type="gene ID" value="Rru_A1037"/>
</dbReference>
<dbReference type="InterPro" id="IPR011059">
    <property type="entry name" value="Metal-dep_hydrolase_composite"/>
</dbReference>
<evidence type="ECO:0000313" key="2">
    <source>
        <dbReference type="Proteomes" id="UP000001929"/>
    </source>
</evidence>
<dbReference type="NCBIfam" id="NF011990">
    <property type="entry name" value="PRK15446.2-6"/>
    <property type="match status" value="1"/>
</dbReference>
<proteinExistence type="predicted"/>
<protein>
    <submittedName>
        <fullName evidence="1">Amidohydrolase</fullName>
    </submittedName>
</protein>
<dbReference type="NCBIfam" id="TIGR02318">
    <property type="entry name" value="phosphono_phnM"/>
    <property type="match status" value="1"/>
</dbReference>
<dbReference type="EMBL" id="CP000230">
    <property type="protein sequence ID" value="ABC21838.1"/>
    <property type="molecule type" value="Genomic_DNA"/>
</dbReference>
<dbReference type="PhylomeDB" id="Q2RVK7"/>
<dbReference type="InterPro" id="IPR032466">
    <property type="entry name" value="Metal_Hydrolase"/>
</dbReference>
<dbReference type="GO" id="GO:0016810">
    <property type="term" value="F:hydrolase activity, acting on carbon-nitrogen (but not peptide) bonds"/>
    <property type="evidence" value="ECO:0007669"/>
    <property type="project" value="InterPro"/>
</dbReference>
<reference evidence="1 2" key="1">
    <citation type="journal article" date="2011" name="Stand. Genomic Sci.">
        <title>Complete genome sequence of Rhodospirillum rubrum type strain (S1).</title>
        <authorList>
            <person name="Munk A.C."/>
            <person name="Copeland A."/>
            <person name="Lucas S."/>
            <person name="Lapidus A."/>
            <person name="Del Rio T.G."/>
            <person name="Barry K."/>
            <person name="Detter J.C."/>
            <person name="Hammon N."/>
            <person name="Israni S."/>
            <person name="Pitluck S."/>
            <person name="Brettin T."/>
            <person name="Bruce D."/>
            <person name="Han C."/>
            <person name="Tapia R."/>
            <person name="Gilna P."/>
            <person name="Schmutz J."/>
            <person name="Larimer F."/>
            <person name="Land M."/>
            <person name="Kyrpides N.C."/>
            <person name="Mavromatis K."/>
            <person name="Richardson P."/>
            <person name="Rohde M."/>
            <person name="Goker M."/>
            <person name="Klenk H.P."/>
            <person name="Zhang Y."/>
            <person name="Roberts G.P."/>
            <person name="Reslewic S."/>
            <person name="Schwartz D.C."/>
        </authorList>
    </citation>
    <scope>NUCLEOTIDE SEQUENCE [LARGE SCALE GENOMIC DNA]</scope>
    <source>
        <strain evidence="2">ATCC 11170 / ATH 1.1.1 / DSM 467 / LMG 4362 / NCIMB 8255 / S1</strain>
    </source>
</reference>
<dbReference type="InterPro" id="IPR012696">
    <property type="entry name" value="PhnM"/>
</dbReference>
<dbReference type="GO" id="GO:0019700">
    <property type="term" value="P:organic phosphonate catabolic process"/>
    <property type="evidence" value="ECO:0007669"/>
    <property type="project" value="InterPro"/>
</dbReference>
<dbReference type="PATRIC" id="fig|269796.9.peg.1092"/>
<dbReference type="KEGG" id="rru:Rru_A1037"/>
<dbReference type="Proteomes" id="UP000001929">
    <property type="component" value="Chromosome"/>
</dbReference>
<dbReference type="HOGENOM" id="CLU_060303_1_0_5"/>
<accession>Q2RVK7</accession>
<dbReference type="NCBIfam" id="NF011984">
    <property type="entry name" value="PRK15446.1-5"/>
    <property type="match status" value="1"/>
</dbReference>
<gene>
    <name evidence="1" type="ordered locus">Rru_A1037</name>
</gene>
<evidence type="ECO:0000313" key="1">
    <source>
        <dbReference type="EMBL" id="ABC21838.1"/>
    </source>
</evidence>
<dbReference type="SUPFAM" id="SSF51338">
    <property type="entry name" value="Composite domain of metallo-dependent hydrolases"/>
    <property type="match status" value="1"/>
</dbReference>
<dbReference type="eggNOG" id="COG3454">
    <property type="taxonomic scope" value="Bacteria"/>
</dbReference>
<dbReference type="RefSeq" id="WP_011388792.1">
    <property type="nucleotide sequence ID" value="NC_007643.1"/>
</dbReference>
<dbReference type="AlphaFoldDB" id="Q2RVK7"/>
<organism evidence="1 2">
    <name type="scientific">Rhodospirillum rubrum (strain ATCC 11170 / ATH 1.1.1 / DSM 467 / LMG 4362 / NCIMB 8255 / S1)</name>
    <dbReference type="NCBI Taxonomy" id="269796"/>
    <lineage>
        <taxon>Bacteria</taxon>
        <taxon>Pseudomonadati</taxon>
        <taxon>Pseudomonadota</taxon>
        <taxon>Alphaproteobacteria</taxon>
        <taxon>Rhodospirillales</taxon>
        <taxon>Rhodospirillaceae</taxon>
        <taxon>Rhodospirillum</taxon>
    </lineage>
</organism>
<dbReference type="PANTHER" id="PTHR43135">
    <property type="entry name" value="ALPHA-D-RIBOSE 1-METHYLPHOSPHONATE 5-TRIPHOSPHATE DIPHOSPHATASE"/>
    <property type="match status" value="1"/>
</dbReference>
<dbReference type="CDD" id="cd01306">
    <property type="entry name" value="PhnM"/>
    <property type="match status" value="1"/>
</dbReference>
<name>Q2RVK7_RHORT</name>
<dbReference type="STRING" id="269796.Rru_A1037"/>
<dbReference type="InterPro" id="IPR051781">
    <property type="entry name" value="Metallo-dep_Hydrolase"/>
</dbReference>
<dbReference type="SUPFAM" id="SSF51556">
    <property type="entry name" value="Metallo-dependent hydrolases"/>
    <property type="match status" value="1"/>
</dbReference>
<keyword evidence="2" id="KW-1185">Reference proteome</keyword>
<dbReference type="PANTHER" id="PTHR43135:SF3">
    <property type="entry name" value="ALPHA-D-RIBOSE 1-METHYLPHOSPHONATE 5-TRIPHOSPHATE DIPHOSPHATASE"/>
    <property type="match status" value="1"/>
</dbReference>
<dbReference type="Gene3D" id="3.20.20.140">
    <property type="entry name" value="Metal-dependent hydrolases"/>
    <property type="match status" value="1"/>
</dbReference>
<dbReference type="PIRSF" id="PIRSF038971">
    <property type="entry name" value="PhnM"/>
    <property type="match status" value="1"/>
</dbReference>